<evidence type="ECO:0000259" key="4">
    <source>
        <dbReference type="Pfam" id="PF25967"/>
    </source>
</evidence>
<dbReference type="PANTHER" id="PTHR30097">
    <property type="entry name" value="CATION EFFLUX SYSTEM PROTEIN CUSB"/>
    <property type="match status" value="1"/>
</dbReference>
<dbReference type="InterPro" id="IPR058627">
    <property type="entry name" value="MdtA-like_C"/>
</dbReference>
<dbReference type="Gene3D" id="2.40.30.170">
    <property type="match status" value="1"/>
</dbReference>
<dbReference type="EMBL" id="FZOT01000013">
    <property type="protein sequence ID" value="SNT07161.1"/>
    <property type="molecule type" value="Genomic_DNA"/>
</dbReference>
<dbReference type="Pfam" id="PF25967">
    <property type="entry name" value="RND-MFP_C"/>
    <property type="match status" value="1"/>
</dbReference>
<dbReference type="Pfam" id="PF25954">
    <property type="entry name" value="Beta-barrel_RND_2"/>
    <property type="match status" value="1"/>
</dbReference>
<sequence>MSTRKNVISAAILALVVAGGVVGYRMLDNAGPEAEAPAEPAKKGEPGVIRYEKGAPQLASLRVARVEEMAMPVAEPSNGRITYDENLTARVSSPIAGRVTALRAEVGDPVARNAVLLDIDSPDFASADADYQKARADEQRKKLAFDRAKGLLEHEVIARKEYEVAAADYQQAVAESRRASLRLRNLNVAGTSDSGRFQLRAPIAGVVADKQVNPGMEVRPDLQNPLFVITDVTKLWAIIDLPERSIANVRPGQAVSIETDAYPNERFGGRVERVGLALDPTTRRVQVRCMVLNPDKRLKPEMFARVAFIADGEKKAIRVPNSSLIVEGIYNHVFVERKPGEFEKRRVRIALRGTEASFIDAGLAAGDRIVTEGALLLNAEVGSDAK</sequence>
<dbReference type="InterPro" id="IPR051909">
    <property type="entry name" value="MFP_Cation_Efflux"/>
</dbReference>
<dbReference type="InterPro" id="IPR058647">
    <property type="entry name" value="BSH_CzcB-like"/>
</dbReference>
<dbReference type="Pfam" id="PF25973">
    <property type="entry name" value="BSH_CzcB"/>
    <property type="match status" value="1"/>
</dbReference>
<protein>
    <submittedName>
        <fullName evidence="6">Membrane fusion protein, cobalt-zinc-cadmium efflux system</fullName>
    </submittedName>
</protein>
<dbReference type="Gene3D" id="1.10.287.470">
    <property type="entry name" value="Helix hairpin bin"/>
    <property type="match status" value="1"/>
</dbReference>
<feature type="domain" description="Multidrug resistance protein MdtA-like C-terminal permuted SH3" evidence="4">
    <location>
        <begin position="332"/>
        <end position="374"/>
    </location>
</feature>
<evidence type="ECO:0000259" key="5">
    <source>
        <dbReference type="Pfam" id="PF25973"/>
    </source>
</evidence>
<dbReference type="Proteomes" id="UP000198284">
    <property type="component" value="Unassembled WGS sequence"/>
</dbReference>
<evidence type="ECO:0000256" key="2">
    <source>
        <dbReference type="ARBA" id="ARBA00022448"/>
    </source>
</evidence>
<keyword evidence="2" id="KW-0813">Transport</keyword>
<evidence type="ECO:0000313" key="7">
    <source>
        <dbReference type="Proteomes" id="UP000198284"/>
    </source>
</evidence>
<evidence type="ECO:0000256" key="1">
    <source>
        <dbReference type="ARBA" id="ARBA00009477"/>
    </source>
</evidence>
<dbReference type="Gene3D" id="2.40.50.100">
    <property type="match status" value="1"/>
</dbReference>
<dbReference type="RefSeq" id="WP_089400526.1">
    <property type="nucleotide sequence ID" value="NZ_FZOT01000013.1"/>
</dbReference>
<keyword evidence="7" id="KW-1185">Reference proteome</keyword>
<gene>
    <name evidence="6" type="ORF">SAMN06265795_11319</name>
</gene>
<dbReference type="Gene3D" id="2.40.420.20">
    <property type="match status" value="1"/>
</dbReference>
<feature type="domain" description="CusB-like beta-barrel" evidence="3">
    <location>
        <begin position="234"/>
        <end position="310"/>
    </location>
</feature>
<dbReference type="NCBIfam" id="TIGR01730">
    <property type="entry name" value="RND_mfp"/>
    <property type="match status" value="1"/>
</dbReference>
<comment type="similarity">
    <text evidence="1">Belongs to the membrane fusion protein (MFP) (TC 8.A.1) family.</text>
</comment>
<feature type="domain" description="CzcB-like barrel-sandwich hybrid" evidence="5">
    <location>
        <begin position="88"/>
        <end position="231"/>
    </location>
</feature>
<dbReference type="InterPro" id="IPR058792">
    <property type="entry name" value="Beta-barrel_RND_2"/>
</dbReference>
<dbReference type="GO" id="GO:0016020">
    <property type="term" value="C:membrane"/>
    <property type="evidence" value="ECO:0007669"/>
    <property type="project" value="InterPro"/>
</dbReference>
<evidence type="ECO:0000313" key="6">
    <source>
        <dbReference type="EMBL" id="SNT07161.1"/>
    </source>
</evidence>
<dbReference type="SUPFAM" id="SSF111369">
    <property type="entry name" value="HlyD-like secretion proteins"/>
    <property type="match status" value="1"/>
</dbReference>
<dbReference type="GO" id="GO:0060003">
    <property type="term" value="P:copper ion export"/>
    <property type="evidence" value="ECO:0007669"/>
    <property type="project" value="TreeGrafter"/>
</dbReference>
<dbReference type="GO" id="GO:0015679">
    <property type="term" value="P:plasma membrane copper ion transport"/>
    <property type="evidence" value="ECO:0007669"/>
    <property type="project" value="TreeGrafter"/>
</dbReference>
<evidence type="ECO:0000259" key="3">
    <source>
        <dbReference type="Pfam" id="PF25954"/>
    </source>
</evidence>
<dbReference type="OrthoDB" id="9768185at2"/>
<organism evidence="6 7">
    <name type="scientific">Noviherbaspirillum humi</name>
    <dbReference type="NCBI Taxonomy" id="1688639"/>
    <lineage>
        <taxon>Bacteria</taxon>
        <taxon>Pseudomonadati</taxon>
        <taxon>Pseudomonadota</taxon>
        <taxon>Betaproteobacteria</taxon>
        <taxon>Burkholderiales</taxon>
        <taxon>Oxalobacteraceae</taxon>
        <taxon>Noviherbaspirillum</taxon>
    </lineage>
</organism>
<reference evidence="6 7" key="1">
    <citation type="submission" date="2017-06" db="EMBL/GenBank/DDBJ databases">
        <authorList>
            <person name="Kim H.J."/>
            <person name="Triplett B.A."/>
        </authorList>
    </citation>
    <scope>NUCLEOTIDE SEQUENCE [LARGE SCALE GENOMIC DNA]</scope>
    <source>
        <strain evidence="6 7">U15</strain>
    </source>
</reference>
<accession>A0A239JMP2</accession>
<dbReference type="PANTHER" id="PTHR30097:SF4">
    <property type="entry name" value="SLR6042 PROTEIN"/>
    <property type="match status" value="1"/>
</dbReference>
<dbReference type="InterPro" id="IPR006143">
    <property type="entry name" value="RND_pump_MFP"/>
</dbReference>
<name>A0A239JMP2_9BURK</name>
<dbReference type="AlphaFoldDB" id="A0A239JMP2"/>
<proteinExistence type="inferred from homology"/>
<dbReference type="GO" id="GO:0022857">
    <property type="term" value="F:transmembrane transporter activity"/>
    <property type="evidence" value="ECO:0007669"/>
    <property type="project" value="InterPro"/>
</dbReference>
<dbReference type="FunFam" id="2.40.30.170:FF:000010">
    <property type="entry name" value="Efflux RND transporter periplasmic adaptor subunit"/>
    <property type="match status" value="1"/>
</dbReference>
<dbReference type="GO" id="GO:0030288">
    <property type="term" value="C:outer membrane-bounded periplasmic space"/>
    <property type="evidence" value="ECO:0007669"/>
    <property type="project" value="TreeGrafter"/>
</dbReference>
<dbReference type="GO" id="GO:0046914">
    <property type="term" value="F:transition metal ion binding"/>
    <property type="evidence" value="ECO:0007669"/>
    <property type="project" value="TreeGrafter"/>
</dbReference>